<dbReference type="PANTHER" id="PTHR21600">
    <property type="entry name" value="MITOCHONDRIAL RNA PSEUDOURIDINE SYNTHASE"/>
    <property type="match status" value="1"/>
</dbReference>
<gene>
    <name evidence="5" type="ORF">TrST_g8379</name>
</gene>
<feature type="compositionally biased region" description="Basic and acidic residues" evidence="3">
    <location>
        <begin position="65"/>
        <end position="76"/>
    </location>
</feature>
<dbReference type="InterPro" id="IPR050188">
    <property type="entry name" value="RluA_PseudoU_synthase"/>
</dbReference>
<protein>
    <recommendedName>
        <fullName evidence="4">Pseudouridine synthase RsuA/RluA-like domain-containing protein</fullName>
    </recommendedName>
</protein>
<keyword evidence="2" id="KW-0413">Isomerase</keyword>
<feature type="region of interest" description="Disordered" evidence="3">
    <location>
        <begin position="30"/>
        <end position="49"/>
    </location>
</feature>
<dbReference type="SUPFAM" id="SSF55120">
    <property type="entry name" value="Pseudouridine synthase"/>
    <property type="match status" value="1"/>
</dbReference>
<comment type="caution">
    <text evidence="5">The sequence shown here is derived from an EMBL/GenBank/DDBJ whole genome shotgun (WGS) entry which is preliminary data.</text>
</comment>
<evidence type="ECO:0000313" key="5">
    <source>
        <dbReference type="EMBL" id="GMH60175.1"/>
    </source>
</evidence>
<dbReference type="InterPro" id="IPR036986">
    <property type="entry name" value="S4_RNA-bd_sf"/>
</dbReference>
<sequence>MTRSGFTAPNPTSSFLSSPVRPVRVPFTTCGTTFLEAKPPKPTNIDYDLLEEELSAELSAGGDIPVDKTKPRDGRKQHGKSPRSILKRSKKQELAGTSPGSTQTSSSSSSSDPSPSLDHSIPVPPPSENIRIDKHLESLLPSVSRSQLQSLIKSNCFQTDDGLLTKTSKIGPSSNVIYTPPTAQRTTSSSSHTMKVLYKSANIAVLSKPYNTLTHVGNGNWDHGLTVAAEAERIFNIPPTEFLEEVSSPLPPPSTSPFESTFLLSLTSPVLRRPGIVHRLDSNTTGCIIIASNTQTVSFLSEQFKERTVDKLYLAVVPGKFTDFRRIQANLIRDPDDFRKYSVTENASEVIWVFL</sequence>
<organism evidence="5 6">
    <name type="scientific">Triparma strigata</name>
    <dbReference type="NCBI Taxonomy" id="1606541"/>
    <lineage>
        <taxon>Eukaryota</taxon>
        <taxon>Sar</taxon>
        <taxon>Stramenopiles</taxon>
        <taxon>Ochrophyta</taxon>
        <taxon>Bolidophyceae</taxon>
        <taxon>Parmales</taxon>
        <taxon>Triparmaceae</taxon>
        <taxon>Triparma</taxon>
    </lineage>
</organism>
<dbReference type="GO" id="GO:0003723">
    <property type="term" value="F:RNA binding"/>
    <property type="evidence" value="ECO:0007669"/>
    <property type="project" value="InterPro"/>
</dbReference>
<dbReference type="Proteomes" id="UP001165085">
    <property type="component" value="Unassembled WGS sequence"/>
</dbReference>
<evidence type="ECO:0000256" key="2">
    <source>
        <dbReference type="ARBA" id="ARBA00023235"/>
    </source>
</evidence>
<dbReference type="GO" id="GO:0009982">
    <property type="term" value="F:pseudouridine synthase activity"/>
    <property type="evidence" value="ECO:0007669"/>
    <property type="project" value="InterPro"/>
</dbReference>
<dbReference type="EMBL" id="BRXY01000063">
    <property type="protein sequence ID" value="GMH60175.1"/>
    <property type="molecule type" value="Genomic_DNA"/>
</dbReference>
<feature type="region of interest" description="Disordered" evidence="3">
    <location>
        <begin position="1"/>
        <end position="24"/>
    </location>
</feature>
<comment type="similarity">
    <text evidence="1">Belongs to the pseudouridine synthase RluA family.</text>
</comment>
<evidence type="ECO:0000256" key="1">
    <source>
        <dbReference type="ARBA" id="ARBA00010876"/>
    </source>
</evidence>
<dbReference type="AlphaFoldDB" id="A0A9W7A2H8"/>
<evidence type="ECO:0000313" key="6">
    <source>
        <dbReference type="Proteomes" id="UP001165085"/>
    </source>
</evidence>
<proteinExistence type="inferred from homology"/>
<dbReference type="PROSITE" id="PS01129">
    <property type="entry name" value="PSI_RLU"/>
    <property type="match status" value="1"/>
</dbReference>
<evidence type="ECO:0000256" key="3">
    <source>
        <dbReference type="SAM" id="MobiDB-lite"/>
    </source>
</evidence>
<feature type="domain" description="Pseudouridine synthase RsuA/RluA-like" evidence="4">
    <location>
        <begin position="218"/>
        <end position="333"/>
    </location>
</feature>
<dbReference type="Gene3D" id="3.30.2350.10">
    <property type="entry name" value="Pseudouridine synthase"/>
    <property type="match status" value="1"/>
</dbReference>
<feature type="compositionally biased region" description="Polar residues" evidence="3">
    <location>
        <begin position="1"/>
        <end position="17"/>
    </location>
</feature>
<dbReference type="InterPro" id="IPR006145">
    <property type="entry name" value="PsdUridine_synth_RsuA/RluA"/>
</dbReference>
<dbReference type="InterPro" id="IPR006224">
    <property type="entry name" value="PsdUridine_synth_RluA-like_CS"/>
</dbReference>
<dbReference type="OrthoDB" id="418349at2759"/>
<name>A0A9W7A2H8_9STRA</name>
<dbReference type="Pfam" id="PF00849">
    <property type="entry name" value="PseudoU_synth_2"/>
    <property type="match status" value="1"/>
</dbReference>
<dbReference type="GO" id="GO:0000455">
    <property type="term" value="P:enzyme-directed rRNA pseudouridine synthesis"/>
    <property type="evidence" value="ECO:0007669"/>
    <property type="project" value="TreeGrafter"/>
</dbReference>
<dbReference type="Gene3D" id="3.10.290.10">
    <property type="entry name" value="RNA-binding S4 domain"/>
    <property type="match status" value="1"/>
</dbReference>
<keyword evidence="6" id="KW-1185">Reference proteome</keyword>
<evidence type="ECO:0000259" key="4">
    <source>
        <dbReference type="Pfam" id="PF00849"/>
    </source>
</evidence>
<dbReference type="PANTHER" id="PTHR21600:SF44">
    <property type="entry name" value="RIBOSOMAL LARGE SUBUNIT PSEUDOURIDINE SYNTHASE D"/>
    <property type="match status" value="1"/>
</dbReference>
<feature type="compositionally biased region" description="Low complexity" evidence="3">
    <location>
        <begin position="97"/>
        <end position="116"/>
    </location>
</feature>
<dbReference type="InterPro" id="IPR020103">
    <property type="entry name" value="PsdUridine_synth_cat_dom_sf"/>
</dbReference>
<reference evidence="6" key="1">
    <citation type="journal article" date="2023" name="Commun. Biol.">
        <title>Genome analysis of Parmales, the sister group of diatoms, reveals the evolutionary specialization of diatoms from phago-mixotrophs to photoautotrophs.</title>
        <authorList>
            <person name="Ban H."/>
            <person name="Sato S."/>
            <person name="Yoshikawa S."/>
            <person name="Yamada K."/>
            <person name="Nakamura Y."/>
            <person name="Ichinomiya M."/>
            <person name="Sato N."/>
            <person name="Blanc-Mathieu R."/>
            <person name="Endo H."/>
            <person name="Kuwata A."/>
            <person name="Ogata H."/>
        </authorList>
    </citation>
    <scope>NUCLEOTIDE SEQUENCE [LARGE SCALE GENOMIC DNA]</scope>
    <source>
        <strain evidence="6">NIES 3701</strain>
    </source>
</reference>
<feature type="region of interest" description="Disordered" evidence="3">
    <location>
        <begin position="56"/>
        <end position="129"/>
    </location>
</feature>
<feature type="compositionally biased region" description="Basic residues" evidence="3">
    <location>
        <begin position="77"/>
        <end position="90"/>
    </location>
</feature>
<accession>A0A9W7A2H8</accession>